<dbReference type="AlphaFoldDB" id="A0A4Y8MGI1"/>
<dbReference type="SUPFAM" id="SSF53686">
    <property type="entry name" value="Tryptophan synthase beta subunit-like PLP-dependent enzymes"/>
    <property type="match status" value="1"/>
</dbReference>
<dbReference type="CDD" id="cd04301">
    <property type="entry name" value="NAT_SF"/>
    <property type="match status" value="1"/>
</dbReference>
<keyword evidence="2" id="KW-0663">Pyridoxal phosphate</keyword>
<name>A0A4Y8MGI1_9BURK</name>
<organism evidence="4 5">
    <name type="scientific">Paraburkholderia dipogonis</name>
    <dbReference type="NCBI Taxonomy" id="1211383"/>
    <lineage>
        <taxon>Bacteria</taxon>
        <taxon>Pseudomonadati</taxon>
        <taxon>Pseudomonadota</taxon>
        <taxon>Betaproteobacteria</taxon>
        <taxon>Burkholderiales</taxon>
        <taxon>Burkholderiaceae</taxon>
        <taxon>Paraburkholderia</taxon>
    </lineage>
</organism>
<dbReference type="Proteomes" id="UP000297385">
    <property type="component" value="Unassembled WGS sequence"/>
</dbReference>
<accession>A0A4Y8MGI1</accession>
<dbReference type="CDD" id="cd01561">
    <property type="entry name" value="CBS_like"/>
    <property type="match status" value="1"/>
</dbReference>
<dbReference type="Gene3D" id="3.40.630.30">
    <property type="match status" value="1"/>
</dbReference>
<dbReference type="EMBL" id="SNVI01000008">
    <property type="protein sequence ID" value="TFE36569.1"/>
    <property type="molecule type" value="Genomic_DNA"/>
</dbReference>
<evidence type="ECO:0000256" key="1">
    <source>
        <dbReference type="ARBA" id="ARBA00001933"/>
    </source>
</evidence>
<comment type="caution">
    <text evidence="4">The sequence shown here is derived from an EMBL/GenBank/DDBJ whole genome shotgun (WGS) entry which is preliminary data.</text>
</comment>
<gene>
    <name evidence="4" type="ORF">E2553_43380</name>
</gene>
<evidence type="ECO:0000313" key="4">
    <source>
        <dbReference type="EMBL" id="TFE36569.1"/>
    </source>
</evidence>
<dbReference type="InterPro" id="IPR036052">
    <property type="entry name" value="TrpB-like_PALP_sf"/>
</dbReference>
<dbReference type="Gene3D" id="3.40.50.1100">
    <property type="match status" value="2"/>
</dbReference>
<comment type="cofactor">
    <cofactor evidence="1">
        <name>pyridoxal 5'-phosphate</name>
        <dbReference type="ChEBI" id="CHEBI:597326"/>
    </cofactor>
</comment>
<dbReference type="InterPro" id="IPR000182">
    <property type="entry name" value="GNAT_dom"/>
</dbReference>
<evidence type="ECO:0000259" key="3">
    <source>
        <dbReference type="PROSITE" id="PS51186"/>
    </source>
</evidence>
<dbReference type="InterPro" id="IPR001926">
    <property type="entry name" value="TrpB-like_PALP"/>
</dbReference>
<feature type="domain" description="N-acetyltransferase" evidence="3">
    <location>
        <begin position="400"/>
        <end position="542"/>
    </location>
</feature>
<dbReference type="PANTHER" id="PTHR10314">
    <property type="entry name" value="CYSTATHIONINE BETA-SYNTHASE"/>
    <property type="match status" value="1"/>
</dbReference>
<dbReference type="GO" id="GO:0016747">
    <property type="term" value="F:acyltransferase activity, transferring groups other than amino-acyl groups"/>
    <property type="evidence" value="ECO:0007669"/>
    <property type="project" value="InterPro"/>
</dbReference>
<dbReference type="RefSeq" id="WP_134466655.1">
    <property type="nucleotide sequence ID" value="NZ_SNVI01000008.1"/>
</dbReference>
<dbReference type="Pfam" id="PF00583">
    <property type="entry name" value="Acetyltransf_1"/>
    <property type="match status" value="1"/>
</dbReference>
<reference evidence="4 5" key="1">
    <citation type="submission" date="2019-03" db="EMBL/GenBank/DDBJ databases">
        <title>Complete Genome Sequence of Paraburkholderia dipogonis ICMP 19430T, a Nitrogen-fixing Symbiont of the South African Invasive Legume Dipogon lignosus in New Zealand.</title>
        <authorList>
            <person name="De Meyer S.E."/>
        </authorList>
    </citation>
    <scope>NUCLEOTIDE SEQUENCE [LARGE SCALE GENOMIC DNA]</scope>
    <source>
        <strain evidence="4 5">ICMP 19430</strain>
    </source>
</reference>
<dbReference type="Pfam" id="PF00291">
    <property type="entry name" value="PALP"/>
    <property type="match status" value="1"/>
</dbReference>
<dbReference type="InterPro" id="IPR050214">
    <property type="entry name" value="Cys_Synth/Cystath_Beta-Synth"/>
</dbReference>
<dbReference type="PROSITE" id="PS51186">
    <property type="entry name" value="GNAT"/>
    <property type="match status" value="1"/>
</dbReference>
<evidence type="ECO:0000256" key="2">
    <source>
        <dbReference type="ARBA" id="ARBA00022898"/>
    </source>
</evidence>
<protein>
    <submittedName>
        <fullName evidence="4">Pyridoxal-phosphate dependent enzyme</fullName>
    </submittedName>
</protein>
<dbReference type="InterPro" id="IPR016181">
    <property type="entry name" value="Acyl_CoA_acyltransferase"/>
</dbReference>
<dbReference type="SUPFAM" id="SSF55729">
    <property type="entry name" value="Acyl-CoA N-acyltransferases (Nat)"/>
    <property type="match status" value="1"/>
</dbReference>
<proteinExistence type="predicted"/>
<dbReference type="GO" id="GO:1901605">
    <property type="term" value="P:alpha-amino acid metabolic process"/>
    <property type="evidence" value="ECO:0007669"/>
    <property type="project" value="UniProtKB-ARBA"/>
</dbReference>
<evidence type="ECO:0000313" key="5">
    <source>
        <dbReference type="Proteomes" id="UP000297385"/>
    </source>
</evidence>
<sequence>MFNRILMRNLEDFENPRIVKLTDDLYGASFFLMKLLPARYMLERASEQGLLSPGATICESSSGTFGLALAMLAVQYGYKLILVSDWALDRHLHKRLLELGAQVEIVDRPARVGGLQQARLNRLAKYLQEVPGSYWPSQYSNTDNPLSYGKFAELLIRRVGKIDCLVGPVGSGGSMCGTTTFLRTLFPELHAVGVDTPNSVLFGQHSGKPIPLSGLGGAFVPSNVDHTQFDEVHWLTPVEVFHSTHRLHRHHGLFMGPTSGAAYRVANWWSRKNGGKKVVAIFPDEGHRYVETVYDENWLSSVPGWPASVSRDPVIVEAPTQEMTVWSTYAWRRRTLDQVLSSLIEQPPMILHASPQQLADPGSPERNLNAQNKSTTVIDETRPTRLIFLTRFDSGSVAHLRLKPEQTQFVDPLYAVFRDLQDSSLHEDEHPCSLAVGDKIVGFFVLRERAALPEWALLDAITVHSFRIGQPYQGNGYGKAASGLMANWVLSNRQYANRLMLAVNRRNALARRTYLNSGFRETGVNYCGPTGHQDIFEYKLRELR</sequence>